<proteinExistence type="predicted"/>
<evidence type="ECO:0000313" key="1">
    <source>
        <dbReference type="EMBL" id="KAI9909029.1"/>
    </source>
</evidence>
<sequence length="79" mass="8661">MDDVAVETINNISPMNTVMRSPVSLMWSVDAPLCLRRKYVLTVTPPELEITNRCVSSTAVANTTISFTVSLSVTSLQFP</sequence>
<protein>
    <submittedName>
        <fullName evidence="1">Uncharacterized protein</fullName>
    </submittedName>
</protein>
<dbReference type="EMBL" id="CM047586">
    <property type="protein sequence ID" value="KAI9909029.1"/>
    <property type="molecule type" value="Genomic_DNA"/>
</dbReference>
<gene>
    <name evidence="1" type="ORF">PsorP6_014788</name>
</gene>
<comment type="caution">
    <text evidence="1">The sequence shown here is derived from an EMBL/GenBank/DDBJ whole genome shotgun (WGS) entry which is preliminary data.</text>
</comment>
<accession>A0ACC0VRC7</accession>
<evidence type="ECO:0000313" key="2">
    <source>
        <dbReference type="Proteomes" id="UP001163321"/>
    </source>
</evidence>
<dbReference type="Proteomes" id="UP001163321">
    <property type="component" value="Chromosome 7"/>
</dbReference>
<keyword evidence="2" id="KW-1185">Reference proteome</keyword>
<name>A0ACC0VRC7_9STRA</name>
<reference evidence="1 2" key="1">
    <citation type="journal article" date="2022" name="bioRxiv">
        <title>The genome of the oomycete Peronosclerospora sorghi, a cosmopolitan pathogen of maize and sorghum, is inflated with dispersed pseudogenes.</title>
        <authorList>
            <person name="Fletcher K."/>
            <person name="Martin F."/>
            <person name="Isakeit T."/>
            <person name="Cavanaugh K."/>
            <person name="Magill C."/>
            <person name="Michelmore R."/>
        </authorList>
    </citation>
    <scope>NUCLEOTIDE SEQUENCE [LARGE SCALE GENOMIC DNA]</scope>
    <source>
        <strain evidence="1">P6</strain>
    </source>
</reference>
<organism evidence="1 2">
    <name type="scientific">Peronosclerospora sorghi</name>
    <dbReference type="NCBI Taxonomy" id="230839"/>
    <lineage>
        <taxon>Eukaryota</taxon>
        <taxon>Sar</taxon>
        <taxon>Stramenopiles</taxon>
        <taxon>Oomycota</taxon>
        <taxon>Peronosporomycetes</taxon>
        <taxon>Peronosporales</taxon>
        <taxon>Peronosporaceae</taxon>
        <taxon>Peronosclerospora</taxon>
    </lineage>
</organism>